<name>A0A6N7QSP7_9BACI</name>
<dbReference type="EMBL" id="WJEE01000002">
    <property type="protein sequence ID" value="MRI65028.1"/>
    <property type="molecule type" value="Genomic_DNA"/>
</dbReference>
<evidence type="ECO:0000256" key="1">
    <source>
        <dbReference type="SAM" id="Phobius"/>
    </source>
</evidence>
<feature type="transmembrane region" description="Helical" evidence="1">
    <location>
        <begin position="7"/>
        <end position="29"/>
    </location>
</feature>
<sequence>MKQFLRVLFMITMGVFLSTNMVFATSWAYPFVVWDDHTYEVVDESITNIVEEIGEVTRYSDMETYSGNFSNAYPKGTKYYSIHGVSTEEAIAVEISEGEYKKAVRKGEFQADKRDVYPLIQTVIISVVAIIAIAVIIAIVITLKRKHN</sequence>
<keyword evidence="1" id="KW-1133">Transmembrane helix</keyword>
<protein>
    <submittedName>
        <fullName evidence="2">Uncharacterized protein</fullName>
    </submittedName>
</protein>
<accession>A0A6N7QSP7</accession>
<feature type="transmembrane region" description="Helical" evidence="1">
    <location>
        <begin position="119"/>
        <end position="143"/>
    </location>
</feature>
<comment type="caution">
    <text evidence="2">The sequence shown here is derived from an EMBL/GenBank/DDBJ whole genome shotgun (WGS) entry which is preliminary data.</text>
</comment>
<evidence type="ECO:0000313" key="3">
    <source>
        <dbReference type="Proteomes" id="UP000435187"/>
    </source>
</evidence>
<keyword evidence="1" id="KW-0812">Transmembrane</keyword>
<proteinExistence type="predicted"/>
<gene>
    <name evidence="2" type="ORF">GH885_01530</name>
</gene>
<dbReference type="RefSeq" id="WP_153833911.1">
    <property type="nucleotide sequence ID" value="NZ_JBHUMW010000072.1"/>
</dbReference>
<organism evidence="2 3">
    <name type="scientific">Gracilibacillus thailandensis</name>
    <dbReference type="NCBI Taxonomy" id="563735"/>
    <lineage>
        <taxon>Bacteria</taxon>
        <taxon>Bacillati</taxon>
        <taxon>Bacillota</taxon>
        <taxon>Bacilli</taxon>
        <taxon>Bacillales</taxon>
        <taxon>Bacillaceae</taxon>
        <taxon>Gracilibacillus</taxon>
    </lineage>
</organism>
<reference evidence="2 3" key="1">
    <citation type="submission" date="2019-10" db="EMBL/GenBank/DDBJ databases">
        <title>Gracilibacillus salitolerans sp. nov., a moderate halophile isolated from a saline soil in northwest China.</title>
        <authorList>
            <person name="Gan L."/>
        </authorList>
    </citation>
    <scope>NUCLEOTIDE SEQUENCE [LARGE SCALE GENOMIC DNA]</scope>
    <source>
        <strain evidence="2 3">TP2-8</strain>
    </source>
</reference>
<evidence type="ECO:0000313" key="2">
    <source>
        <dbReference type="EMBL" id="MRI65028.1"/>
    </source>
</evidence>
<keyword evidence="1" id="KW-0472">Membrane</keyword>
<dbReference type="Proteomes" id="UP000435187">
    <property type="component" value="Unassembled WGS sequence"/>
</dbReference>
<dbReference type="AlphaFoldDB" id="A0A6N7QSP7"/>
<keyword evidence="3" id="KW-1185">Reference proteome</keyword>